<feature type="transmembrane region" description="Helical" evidence="1">
    <location>
        <begin position="414"/>
        <end position="437"/>
    </location>
</feature>
<keyword evidence="1" id="KW-0812">Transmembrane</keyword>
<dbReference type="InterPro" id="IPR003675">
    <property type="entry name" value="Rce1/LyrA-like_dom"/>
</dbReference>
<feature type="transmembrane region" description="Helical" evidence="1">
    <location>
        <begin position="523"/>
        <end position="540"/>
    </location>
</feature>
<name>A0A2W1LH21_9BACL</name>
<feature type="transmembrane region" description="Helical" evidence="1">
    <location>
        <begin position="500"/>
        <end position="517"/>
    </location>
</feature>
<organism evidence="3 4">
    <name type="scientific">Paenibacillus sambharensis</name>
    <dbReference type="NCBI Taxonomy" id="1803190"/>
    <lineage>
        <taxon>Bacteria</taxon>
        <taxon>Bacillati</taxon>
        <taxon>Bacillota</taxon>
        <taxon>Bacilli</taxon>
        <taxon>Bacillales</taxon>
        <taxon>Paenibacillaceae</taxon>
        <taxon>Paenibacillus</taxon>
    </lineage>
</organism>
<evidence type="ECO:0000256" key="1">
    <source>
        <dbReference type="SAM" id="Phobius"/>
    </source>
</evidence>
<feature type="transmembrane region" description="Helical" evidence="1">
    <location>
        <begin position="248"/>
        <end position="274"/>
    </location>
</feature>
<feature type="transmembrane region" description="Helical" evidence="1">
    <location>
        <begin position="375"/>
        <end position="394"/>
    </location>
</feature>
<sequence>MKFKKRRGVGMQQLHQEPHWKTLYIWGSICLAIFIFFQILPSTSSFFSSESKPIIKEKAAEQKAADFVREQFNADVHSASTVYMADRDLYGYLAKEKLTKDFDKQYSSQFPTETYQVNVRSHIPPESKQRSIFVHVNMESGEIVGWNAIPEGALSPWTRADSEAADLAARSFLQERGFRGEELKLMPVPSQDGSLVYQAAGYTLGDAKLFLHIDAALGESQSVLITRYKPQFQPPEGYVSYVEKQDQIAGLLTLTGYIGMSVVLFILAIIYAILYRRHTSFARGWLLAVIFFLFYTVNNINMMDGVEATLGEIENAAQMAWLGTIVTTFIMGIMAVSVYISLVAGDGLWRGMGRNLWPRWGESGYGDHVWTSMKTGYWIAFIFLGLQTLIFLFLEMGTGAWATTDVSQSPINFAYPWLFPILAWCAAISEEAIYRLFGIAVFKRWFRSTYAAVIIPTIVWALGHVAYPIYPWTTRLVELTLLGLLFCFVMLRYGFIAALFAHAVIDLVLMAVSLVFMGSAENMAAAVFYILHPIALAWLIRYLHNKRKPRPGGVTAPHEAIQ</sequence>
<dbReference type="AlphaFoldDB" id="A0A2W1LH21"/>
<evidence type="ECO:0000313" key="3">
    <source>
        <dbReference type="EMBL" id="PZD94342.1"/>
    </source>
</evidence>
<reference evidence="3 4" key="1">
    <citation type="submission" date="2018-06" db="EMBL/GenBank/DDBJ databases">
        <title>Paenibacillus imtechensis sp. nov.</title>
        <authorList>
            <person name="Pinnaka A.K."/>
            <person name="Singh H."/>
            <person name="Kaur M."/>
        </authorList>
    </citation>
    <scope>NUCLEOTIDE SEQUENCE [LARGE SCALE GENOMIC DNA]</scope>
    <source>
        <strain evidence="3 4">SMB1</strain>
    </source>
</reference>
<comment type="caution">
    <text evidence="3">The sequence shown here is derived from an EMBL/GenBank/DDBJ whole genome shotgun (WGS) entry which is preliminary data.</text>
</comment>
<feature type="transmembrane region" description="Helical" evidence="1">
    <location>
        <begin position="449"/>
        <end position="470"/>
    </location>
</feature>
<evidence type="ECO:0000259" key="2">
    <source>
        <dbReference type="Pfam" id="PF02517"/>
    </source>
</evidence>
<feature type="transmembrane region" description="Helical" evidence="1">
    <location>
        <begin position="21"/>
        <end position="40"/>
    </location>
</feature>
<feature type="transmembrane region" description="Helical" evidence="1">
    <location>
        <begin position="476"/>
        <end position="493"/>
    </location>
</feature>
<accession>A0A2W1LH21</accession>
<gene>
    <name evidence="3" type="ORF">DNH61_18200</name>
</gene>
<dbReference type="OrthoDB" id="2675631at2"/>
<keyword evidence="1" id="KW-0472">Membrane</keyword>
<keyword evidence="1" id="KW-1133">Transmembrane helix</keyword>
<feature type="domain" description="CAAX prenyl protease 2/Lysostaphin resistance protein A-like" evidence="2">
    <location>
        <begin position="415"/>
        <end position="508"/>
    </location>
</feature>
<dbReference type="Pfam" id="PF02517">
    <property type="entry name" value="Rce1-like"/>
    <property type="match status" value="1"/>
</dbReference>
<feature type="transmembrane region" description="Helical" evidence="1">
    <location>
        <begin position="281"/>
        <end position="300"/>
    </location>
</feature>
<dbReference type="GO" id="GO:0004175">
    <property type="term" value="F:endopeptidase activity"/>
    <property type="evidence" value="ECO:0007669"/>
    <property type="project" value="UniProtKB-ARBA"/>
</dbReference>
<protein>
    <recommendedName>
        <fullName evidence="2">CAAX prenyl protease 2/Lysostaphin resistance protein A-like domain-containing protein</fullName>
    </recommendedName>
</protein>
<dbReference type="GO" id="GO:0080120">
    <property type="term" value="P:CAAX-box protein maturation"/>
    <property type="evidence" value="ECO:0007669"/>
    <property type="project" value="UniProtKB-ARBA"/>
</dbReference>
<evidence type="ECO:0000313" key="4">
    <source>
        <dbReference type="Proteomes" id="UP000249522"/>
    </source>
</evidence>
<keyword evidence="4" id="KW-1185">Reference proteome</keyword>
<dbReference type="Proteomes" id="UP000249522">
    <property type="component" value="Unassembled WGS sequence"/>
</dbReference>
<proteinExistence type="predicted"/>
<dbReference type="EMBL" id="QKRB01000053">
    <property type="protein sequence ID" value="PZD94342.1"/>
    <property type="molecule type" value="Genomic_DNA"/>
</dbReference>
<feature type="transmembrane region" description="Helical" evidence="1">
    <location>
        <begin position="320"/>
        <end position="344"/>
    </location>
</feature>